<evidence type="ECO:0000256" key="7">
    <source>
        <dbReference type="ARBA" id="ARBA00022989"/>
    </source>
</evidence>
<feature type="domain" description="T-SNARE coiled-coil homology" evidence="15">
    <location>
        <begin position="555"/>
        <end position="617"/>
    </location>
</feature>
<dbReference type="Gene3D" id="1.10.287.950">
    <property type="entry name" value="Methyl-accepting chemotaxis protein"/>
    <property type="match status" value="1"/>
</dbReference>
<dbReference type="SMART" id="SM00283">
    <property type="entry name" value="MA"/>
    <property type="match status" value="1"/>
</dbReference>
<dbReference type="CDD" id="cd12912">
    <property type="entry name" value="PDC2_MCP_like"/>
    <property type="match status" value="1"/>
</dbReference>
<dbReference type="AlphaFoldDB" id="A0A178KIL7"/>
<reference evidence="17 18" key="1">
    <citation type="submission" date="2016-03" db="EMBL/GenBank/DDBJ databases">
        <title>Photobacterium proteolyticum sp. nov. a protease producing bacterium isolated from ocean sediments of Laizhou Bay.</title>
        <authorList>
            <person name="Li Y."/>
        </authorList>
    </citation>
    <scope>NUCLEOTIDE SEQUENCE [LARGE SCALE GENOMIC DNA]</scope>
    <source>
        <strain evidence="17 18">R-40508</strain>
    </source>
</reference>
<dbReference type="FunFam" id="1.10.287.950:FF:000001">
    <property type="entry name" value="Methyl-accepting chemotaxis sensory transducer"/>
    <property type="match status" value="1"/>
</dbReference>
<keyword evidence="3" id="KW-0488">Methylation</keyword>
<evidence type="ECO:0000256" key="2">
    <source>
        <dbReference type="ARBA" id="ARBA00022475"/>
    </source>
</evidence>
<dbReference type="GO" id="GO:0007165">
    <property type="term" value="P:signal transduction"/>
    <property type="evidence" value="ECO:0007669"/>
    <property type="project" value="UniProtKB-KW"/>
</dbReference>
<evidence type="ECO:0000313" key="17">
    <source>
        <dbReference type="EMBL" id="OAN16593.1"/>
    </source>
</evidence>
<dbReference type="InterPro" id="IPR000727">
    <property type="entry name" value="T_SNARE_dom"/>
</dbReference>
<accession>A0A178KIL7</accession>
<feature type="transmembrane region" description="Helical" evidence="13">
    <location>
        <begin position="12"/>
        <end position="31"/>
    </location>
</feature>
<keyword evidence="4" id="KW-0145">Chemotaxis</keyword>
<evidence type="ECO:0000256" key="3">
    <source>
        <dbReference type="ARBA" id="ARBA00022481"/>
    </source>
</evidence>
<keyword evidence="9 11" id="KW-0807">Transducer</keyword>
<keyword evidence="7 13" id="KW-1133">Transmembrane helix</keyword>
<dbReference type="GO" id="GO:0005886">
    <property type="term" value="C:plasma membrane"/>
    <property type="evidence" value="ECO:0007669"/>
    <property type="project" value="UniProtKB-SubCell"/>
</dbReference>
<dbReference type="GO" id="GO:0006935">
    <property type="term" value="P:chemotaxis"/>
    <property type="evidence" value="ECO:0007669"/>
    <property type="project" value="UniProtKB-KW"/>
</dbReference>
<evidence type="ECO:0000259" key="15">
    <source>
        <dbReference type="PROSITE" id="PS50192"/>
    </source>
</evidence>
<comment type="caution">
    <text evidence="17">The sequence shown here is derived from an EMBL/GenBank/DDBJ whole genome shotgun (WGS) entry which is preliminary data.</text>
</comment>
<dbReference type="CDD" id="cd11386">
    <property type="entry name" value="MCP_signal"/>
    <property type="match status" value="1"/>
</dbReference>
<dbReference type="SMART" id="SM00304">
    <property type="entry name" value="HAMP"/>
    <property type="match status" value="1"/>
</dbReference>
<evidence type="ECO:0000259" key="14">
    <source>
        <dbReference type="PROSITE" id="PS50111"/>
    </source>
</evidence>
<dbReference type="EMBL" id="LVHF01000018">
    <property type="protein sequence ID" value="OAN16593.1"/>
    <property type="molecule type" value="Genomic_DNA"/>
</dbReference>
<keyword evidence="12" id="KW-0175">Coiled coil</keyword>
<protein>
    <submittedName>
        <fullName evidence="17">Chemotaxis protein</fullName>
    </submittedName>
</protein>
<comment type="similarity">
    <text evidence="10">Belongs to the methyl-accepting chemotaxis (MCP) protein family.</text>
</comment>
<dbReference type="PANTHER" id="PTHR32089:SF39">
    <property type="entry name" value="METHYL-ACCEPTING CHEMOTAXIS PROTEIN HLYB"/>
    <property type="match status" value="1"/>
</dbReference>
<dbReference type="Gene3D" id="3.30.450.20">
    <property type="entry name" value="PAS domain"/>
    <property type="match status" value="1"/>
</dbReference>
<dbReference type="InterPro" id="IPR003660">
    <property type="entry name" value="HAMP_dom"/>
</dbReference>
<evidence type="ECO:0000313" key="18">
    <source>
        <dbReference type="Proteomes" id="UP000078503"/>
    </source>
</evidence>
<dbReference type="RefSeq" id="WP_068330854.1">
    <property type="nucleotide sequence ID" value="NZ_LVHF01000018.1"/>
</dbReference>
<comment type="subcellular location">
    <subcellularLocation>
        <location evidence="1">Cell inner membrane</location>
        <topology evidence="1">Multi-pass membrane protein</topology>
    </subcellularLocation>
</comment>
<dbReference type="PROSITE" id="PS50885">
    <property type="entry name" value="HAMP"/>
    <property type="match status" value="1"/>
</dbReference>
<keyword evidence="2" id="KW-1003">Cell membrane</keyword>
<evidence type="ECO:0000256" key="5">
    <source>
        <dbReference type="ARBA" id="ARBA00022519"/>
    </source>
</evidence>
<feature type="transmembrane region" description="Helical" evidence="13">
    <location>
        <begin position="289"/>
        <end position="308"/>
    </location>
</feature>
<dbReference type="Proteomes" id="UP000078503">
    <property type="component" value="Unassembled WGS sequence"/>
</dbReference>
<evidence type="ECO:0000256" key="11">
    <source>
        <dbReference type="PROSITE-ProRule" id="PRU00284"/>
    </source>
</evidence>
<dbReference type="Pfam" id="PF00015">
    <property type="entry name" value="MCPsignal"/>
    <property type="match status" value="1"/>
</dbReference>
<evidence type="ECO:0000256" key="9">
    <source>
        <dbReference type="ARBA" id="ARBA00023224"/>
    </source>
</evidence>
<keyword evidence="5" id="KW-0997">Cell inner membrane</keyword>
<evidence type="ECO:0000256" key="4">
    <source>
        <dbReference type="ARBA" id="ARBA00022500"/>
    </source>
</evidence>
<keyword evidence="8 13" id="KW-0472">Membrane</keyword>
<dbReference type="PROSITE" id="PS50111">
    <property type="entry name" value="CHEMOTAXIS_TRANSDUC_2"/>
    <property type="match status" value="1"/>
</dbReference>
<dbReference type="InterPro" id="IPR004089">
    <property type="entry name" value="MCPsignal_dom"/>
</dbReference>
<feature type="coiled-coil region" evidence="12">
    <location>
        <begin position="523"/>
        <end position="550"/>
    </location>
</feature>
<organism evidence="17 18">
    <name type="scientific">Photobacterium jeanii</name>
    <dbReference type="NCBI Taxonomy" id="858640"/>
    <lineage>
        <taxon>Bacteria</taxon>
        <taxon>Pseudomonadati</taxon>
        <taxon>Pseudomonadota</taxon>
        <taxon>Gammaproteobacteria</taxon>
        <taxon>Vibrionales</taxon>
        <taxon>Vibrionaceae</taxon>
        <taxon>Photobacterium</taxon>
    </lineage>
</organism>
<evidence type="ECO:0000256" key="8">
    <source>
        <dbReference type="ARBA" id="ARBA00023136"/>
    </source>
</evidence>
<dbReference type="PANTHER" id="PTHR32089">
    <property type="entry name" value="METHYL-ACCEPTING CHEMOTAXIS PROTEIN MCPB"/>
    <property type="match status" value="1"/>
</dbReference>
<keyword evidence="6 13" id="KW-0812">Transmembrane</keyword>
<evidence type="ECO:0000259" key="16">
    <source>
        <dbReference type="PROSITE" id="PS50885"/>
    </source>
</evidence>
<gene>
    <name evidence="17" type="ORF">A3K86_10540</name>
</gene>
<sequence length="640" mass="69560">MKLNQFTIKQKLSLAMVLAVLASTILVGIISQNQARDVIENRLLKSELPATLKQIGNKIDKEISVMQAAAQQLATNRFITDYFEGEKTPEQEARLVQVLNDAKAQYDLFDSSVADRKTNRYWNQDGFLRQLSPTNNIDSWFFDYVKSGKTSMLNVFQEANGDIKLFINYQQLNGRGMSGLSKSIDEMGRFINQFQLEQTGFVYLTDASGHIRIHKDASKMGKASLTDIYGGNAARTLLNKAEFSVTEANINGQDTLVAASYISSMGWYVVAEIPKEEAFAGLNQAQYQIMVWTLGIAVLFIFVAIALASSVTRPIENLAAVFKDLGEGEGDLRHRIDVEGKDEIAQLSEGFNSFISKIHNSVREVAETGNSLRGAAEAVASQAQLTLDNSHSQRDRTIQVVTAINEMGATVNEIAGNAAQAADAAHNAESETQNGQDVVGQARNSINQLSNDVTQVSEVIESLANNTQAIGSILDTIRGISEQTNLLALNAAIEAARAGEQGRGFAVVADEVRSLASRTSDSTDEIQNMINRLQEEASNAVSAMQQSRQLTSDGVSAADEASGALVSIAERITLISDMNTQVATATEEQSTVVNDINCNIEEINETTQRTADTAAQLADSSQELRALSQRLDSMVGTFKL</sequence>
<feature type="domain" description="Methyl-accepting transducer" evidence="14">
    <location>
        <begin position="368"/>
        <end position="604"/>
    </location>
</feature>
<evidence type="ECO:0000256" key="1">
    <source>
        <dbReference type="ARBA" id="ARBA00004429"/>
    </source>
</evidence>
<feature type="domain" description="HAMP" evidence="16">
    <location>
        <begin position="309"/>
        <end position="363"/>
    </location>
</feature>
<evidence type="ECO:0000256" key="13">
    <source>
        <dbReference type="SAM" id="Phobius"/>
    </source>
</evidence>
<evidence type="ECO:0000256" key="6">
    <source>
        <dbReference type="ARBA" id="ARBA00022692"/>
    </source>
</evidence>
<dbReference type="OrthoDB" id="2489132at2"/>
<dbReference type="SUPFAM" id="SSF58104">
    <property type="entry name" value="Methyl-accepting chemotaxis protein (MCP) signaling domain"/>
    <property type="match status" value="1"/>
</dbReference>
<name>A0A178KIL7_9GAMM</name>
<evidence type="ECO:0000256" key="12">
    <source>
        <dbReference type="SAM" id="Coils"/>
    </source>
</evidence>
<evidence type="ECO:0000256" key="10">
    <source>
        <dbReference type="ARBA" id="ARBA00029447"/>
    </source>
</evidence>
<dbReference type="Pfam" id="PF00672">
    <property type="entry name" value="HAMP"/>
    <property type="match status" value="1"/>
</dbReference>
<dbReference type="PROSITE" id="PS50192">
    <property type="entry name" value="T_SNARE"/>
    <property type="match status" value="1"/>
</dbReference>
<dbReference type="STRING" id="858640.A3K86_10540"/>
<keyword evidence="18" id="KW-1185">Reference proteome</keyword>
<proteinExistence type="inferred from homology"/>
<dbReference type="CDD" id="cd06225">
    <property type="entry name" value="HAMP"/>
    <property type="match status" value="1"/>
</dbReference>